<dbReference type="Gene3D" id="1.20.120.1760">
    <property type="match status" value="1"/>
</dbReference>
<gene>
    <name evidence="14" type="primary">pgsA</name>
    <name evidence="14" type="ORF">GBA63_08890</name>
</gene>
<dbReference type="GO" id="GO:0008444">
    <property type="term" value="F:CDP-diacylglycerol-glycerol-3-phosphate 3-phosphatidyltransferase activity"/>
    <property type="evidence" value="ECO:0007669"/>
    <property type="project" value="UniProtKB-UniRule"/>
</dbReference>
<feature type="transmembrane region" description="Helical" evidence="13">
    <location>
        <begin position="152"/>
        <end position="172"/>
    </location>
</feature>
<dbReference type="EMBL" id="CP045119">
    <property type="protein sequence ID" value="QIN82749.1"/>
    <property type="molecule type" value="Genomic_DNA"/>
</dbReference>
<evidence type="ECO:0000256" key="5">
    <source>
        <dbReference type="ARBA" id="ARBA00022692"/>
    </source>
</evidence>
<dbReference type="KEGG" id="rub:GBA63_08890"/>
<dbReference type="InterPro" id="IPR000462">
    <property type="entry name" value="CDP-OH_P_trans"/>
</dbReference>
<sequence>MTLANQLTLVRLVAVVPVMAMLYLPFDWARWAAVGIYVAAILTDYFDGKLARRSNEVTGFGKLMDSIADKALIVSLFFALVGEGSMASWMAAVMVIREFAVTGLRMVALEGGEVIAANSWGKAKMNAQSVAVFVLLVGIPGADGWRGAVSVIGWWMMLVAVLLTVLSGWSYLRDTPRILAITSKRDQRL</sequence>
<dbReference type="InterPro" id="IPR004570">
    <property type="entry name" value="Phosphatidylglycerol_P_synth"/>
</dbReference>
<dbReference type="InterPro" id="IPR050324">
    <property type="entry name" value="CDP-alcohol_PTase-I"/>
</dbReference>
<dbReference type="GO" id="GO:0046474">
    <property type="term" value="P:glycerophospholipid biosynthetic process"/>
    <property type="evidence" value="ECO:0007669"/>
    <property type="project" value="TreeGrafter"/>
</dbReference>
<name>A0A6G8Q8H5_9ACTN</name>
<keyword evidence="3" id="KW-0444">Lipid biosynthesis</keyword>
<evidence type="ECO:0000256" key="4">
    <source>
        <dbReference type="ARBA" id="ARBA00022679"/>
    </source>
</evidence>
<keyword evidence="6 13" id="KW-1133">Transmembrane helix</keyword>
<dbReference type="PIRSF" id="PIRSF000847">
    <property type="entry name" value="Phos_ph_gly_syn"/>
    <property type="match status" value="1"/>
</dbReference>
<keyword evidence="9" id="KW-0594">Phospholipid biosynthesis</keyword>
<keyword evidence="10" id="KW-1208">Phospholipid metabolism</keyword>
<feature type="transmembrane region" description="Helical" evidence="13">
    <location>
        <begin position="31"/>
        <end position="50"/>
    </location>
</feature>
<dbReference type="GO" id="GO:0016020">
    <property type="term" value="C:membrane"/>
    <property type="evidence" value="ECO:0007669"/>
    <property type="project" value="UniProtKB-SubCell"/>
</dbReference>
<dbReference type="AlphaFoldDB" id="A0A6G8Q8H5"/>
<keyword evidence="4 12" id="KW-0808">Transferase</keyword>
<evidence type="ECO:0000313" key="15">
    <source>
        <dbReference type="Proteomes" id="UP000501452"/>
    </source>
</evidence>
<feature type="transmembrane region" description="Helical" evidence="13">
    <location>
        <begin position="71"/>
        <end position="96"/>
    </location>
</feature>
<dbReference type="EC" id="2.7.8.5" evidence="11"/>
<evidence type="ECO:0000256" key="3">
    <source>
        <dbReference type="ARBA" id="ARBA00022516"/>
    </source>
</evidence>
<accession>A0A6G8Q8H5</accession>
<dbReference type="Proteomes" id="UP000501452">
    <property type="component" value="Chromosome"/>
</dbReference>
<evidence type="ECO:0000256" key="13">
    <source>
        <dbReference type="SAM" id="Phobius"/>
    </source>
</evidence>
<dbReference type="PANTHER" id="PTHR14269:SF62">
    <property type="entry name" value="CDP-DIACYLGLYCEROL--GLYCEROL-3-PHOSPHATE 3-PHOSPHATIDYLTRANSFERASE 1, CHLOROPLASTIC"/>
    <property type="match status" value="1"/>
</dbReference>
<dbReference type="Pfam" id="PF01066">
    <property type="entry name" value="CDP-OH_P_transf"/>
    <property type="match status" value="1"/>
</dbReference>
<evidence type="ECO:0000256" key="1">
    <source>
        <dbReference type="ARBA" id="ARBA00004141"/>
    </source>
</evidence>
<dbReference type="RefSeq" id="WP_166175386.1">
    <property type="nucleotide sequence ID" value="NZ_CP045119.1"/>
</dbReference>
<keyword evidence="8 13" id="KW-0472">Membrane</keyword>
<dbReference type="UniPathway" id="UPA00085"/>
<comment type="subcellular location">
    <subcellularLocation>
        <location evidence="1">Membrane</location>
        <topology evidence="1">Multi-pass membrane protein</topology>
    </subcellularLocation>
</comment>
<dbReference type="InterPro" id="IPR043130">
    <property type="entry name" value="CDP-OH_PTrfase_TM_dom"/>
</dbReference>
<keyword evidence="5 13" id="KW-0812">Transmembrane</keyword>
<evidence type="ECO:0000313" key="14">
    <source>
        <dbReference type="EMBL" id="QIN82749.1"/>
    </source>
</evidence>
<reference evidence="14 15" key="1">
    <citation type="submission" date="2019-10" db="EMBL/GenBank/DDBJ databases">
        <title>Rubrobacter sp nov SCSIO 52090 isolated from a deep-sea sediment in the South China Sea.</title>
        <authorList>
            <person name="Chen R.W."/>
        </authorList>
    </citation>
    <scope>NUCLEOTIDE SEQUENCE [LARGE SCALE GENOMIC DNA]</scope>
    <source>
        <strain evidence="14 15">SCSIO 52909</strain>
    </source>
</reference>
<dbReference type="NCBIfam" id="TIGR00560">
    <property type="entry name" value="pgsA"/>
    <property type="match status" value="1"/>
</dbReference>
<dbReference type="PANTHER" id="PTHR14269">
    <property type="entry name" value="CDP-DIACYLGLYCEROL--GLYCEROL-3-PHOSPHATE 3-PHOSPHATIDYLTRANSFERASE-RELATED"/>
    <property type="match status" value="1"/>
</dbReference>
<evidence type="ECO:0000256" key="2">
    <source>
        <dbReference type="ARBA" id="ARBA00010441"/>
    </source>
</evidence>
<keyword evidence="15" id="KW-1185">Reference proteome</keyword>
<evidence type="ECO:0000256" key="12">
    <source>
        <dbReference type="RuleBase" id="RU003750"/>
    </source>
</evidence>
<evidence type="ECO:0000256" key="9">
    <source>
        <dbReference type="ARBA" id="ARBA00023209"/>
    </source>
</evidence>
<organism evidence="14 15">
    <name type="scientific">Rubrobacter tropicus</name>
    <dbReference type="NCBI Taxonomy" id="2653851"/>
    <lineage>
        <taxon>Bacteria</taxon>
        <taxon>Bacillati</taxon>
        <taxon>Actinomycetota</taxon>
        <taxon>Rubrobacteria</taxon>
        <taxon>Rubrobacterales</taxon>
        <taxon>Rubrobacteraceae</taxon>
        <taxon>Rubrobacter</taxon>
    </lineage>
</organism>
<evidence type="ECO:0000256" key="7">
    <source>
        <dbReference type="ARBA" id="ARBA00023098"/>
    </source>
</evidence>
<evidence type="ECO:0000256" key="11">
    <source>
        <dbReference type="NCBIfam" id="TIGR00560"/>
    </source>
</evidence>
<proteinExistence type="inferred from homology"/>
<protein>
    <recommendedName>
        <fullName evidence="11">CDP-diacylglycerol--glycerol-3-phosphate 3-phosphatidyltransferase</fullName>
        <ecNumber evidence="11">2.7.8.5</ecNumber>
    </recommendedName>
</protein>
<evidence type="ECO:0000256" key="10">
    <source>
        <dbReference type="ARBA" id="ARBA00023264"/>
    </source>
</evidence>
<keyword evidence="7" id="KW-0443">Lipid metabolism</keyword>
<dbReference type="PROSITE" id="PS00379">
    <property type="entry name" value="CDP_ALCOHOL_P_TRANSF"/>
    <property type="match status" value="1"/>
</dbReference>
<feature type="transmembrane region" description="Helical" evidence="13">
    <location>
        <begin position="7"/>
        <end position="25"/>
    </location>
</feature>
<evidence type="ECO:0000256" key="6">
    <source>
        <dbReference type="ARBA" id="ARBA00022989"/>
    </source>
</evidence>
<comment type="similarity">
    <text evidence="2 12">Belongs to the CDP-alcohol phosphatidyltransferase class-I family.</text>
</comment>
<evidence type="ECO:0000256" key="8">
    <source>
        <dbReference type="ARBA" id="ARBA00023136"/>
    </source>
</evidence>
<dbReference type="InterPro" id="IPR048254">
    <property type="entry name" value="CDP_ALCOHOL_P_TRANSF_CS"/>
</dbReference>